<evidence type="ECO:0000313" key="2">
    <source>
        <dbReference type="EMBL" id="KAG8068429.1"/>
    </source>
</evidence>
<feature type="region of interest" description="Disordered" evidence="1">
    <location>
        <begin position="1"/>
        <end position="38"/>
    </location>
</feature>
<name>A0A8J5SLU4_ZIZPA</name>
<protein>
    <submittedName>
        <fullName evidence="2">Uncharacterized protein</fullName>
    </submittedName>
</protein>
<comment type="caution">
    <text evidence="2">The sequence shown here is derived from an EMBL/GenBank/DDBJ whole genome shotgun (WGS) entry which is preliminary data.</text>
</comment>
<reference evidence="2" key="2">
    <citation type="submission" date="2021-02" db="EMBL/GenBank/DDBJ databases">
        <authorList>
            <person name="Kimball J.A."/>
            <person name="Haas M.W."/>
            <person name="Macchietto M."/>
            <person name="Kono T."/>
            <person name="Duquette J."/>
            <person name="Shao M."/>
        </authorList>
    </citation>
    <scope>NUCLEOTIDE SEQUENCE</scope>
    <source>
        <tissue evidence="2">Fresh leaf tissue</tissue>
    </source>
</reference>
<dbReference type="EMBL" id="JAAALK010000284">
    <property type="protein sequence ID" value="KAG8068429.1"/>
    <property type="molecule type" value="Genomic_DNA"/>
</dbReference>
<gene>
    <name evidence="2" type="ORF">GUJ93_ZPchr0005g14421</name>
</gene>
<accession>A0A8J5SLU4</accession>
<evidence type="ECO:0000256" key="1">
    <source>
        <dbReference type="SAM" id="MobiDB-lite"/>
    </source>
</evidence>
<evidence type="ECO:0000313" key="3">
    <source>
        <dbReference type="Proteomes" id="UP000729402"/>
    </source>
</evidence>
<sequence length="79" mass="8638">MTRPPSLTAAHRRTGESPRVRQTTPPRATSIDPRSPSGEWRSLARRLIGGARLRRLSSTTLALALPLSGALRLPSRTLE</sequence>
<dbReference type="AlphaFoldDB" id="A0A8J5SLU4"/>
<keyword evidence="3" id="KW-1185">Reference proteome</keyword>
<reference evidence="2" key="1">
    <citation type="journal article" date="2021" name="bioRxiv">
        <title>Whole Genome Assembly and Annotation of Northern Wild Rice, Zizania palustris L., Supports a Whole Genome Duplication in the Zizania Genus.</title>
        <authorList>
            <person name="Haas M."/>
            <person name="Kono T."/>
            <person name="Macchietto M."/>
            <person name="Millas R."/>
            <person name="McGilp L."/>
            <person name="Shao M."/>
            <person name="Duquette J."/>
            <person name="Hirsch C.N."/>
            <person name="Kimball J."/>
        </authorList>
    </citation>
    <scope>NUCLEOTIDE SEQUENCE</scope>
    <source>
        <tissue evidence="2">Fresh leaf tissue</tissue>
    </source>
</reference>
<proteinExistence type="predicted"/>
<dbReference type="Proteomes" id="UP000729402">
    <property type="component" value="Unassembled WGS sequence"/>
</dbReference>
<organism evidence="2 3">
    <name type="scientific">Zizania palustris</name>
    <name type="common">Northern wild rice</name>
    <dbReference type="NCBI Taxonomy" id="103762"/>
    <lineage>
        <taxon>Eukaryota</taxon>
        <taxon>Viridiplantae</taxon>
        <taxon>Streptophyta</taxon>
        <taxon>Embryophyta</taxon>
        <taxon>Tracheophyta</taxon>
        <taxon>Spermatophyta</taxon>
        <taxon>Magnoliopsida</taxon>
        <taxon>Liliopsida</taxon>
        <taxon>Poales</taxon>
        <taxon>Poaceae</taxon>
        <taxon>BOP clade</taxon>
        <taxon>Oryzoideae</taxon>
        <taxon>Oryzeae</taxon>
        <taxon>Zizaniinae</taxon>
        <taxon>Zizania</taxon>
    </lineage>
</organism>